<dbReference type="InterPro" id="IPR036388">
    <property type="entry name" value="WH-like_DNA-bd_sf"/>
</dbReference>
<dbReference type="PANTHER" id="PTHR43133:SF45">
    <property type="entry name" value="RNA POLYMERASE ECF-TYPE SIGMA FACTOR"/>
    <property type="match status" value="1"/>
</dbReference>
<evidence type="ECO:0000313" key="8">
    <source>
        <dbReference type="Proteomes" id="UP000263268"/>
    </source>
</evidence>
<dbReference type="InterPro" id="IPR013324">
    <property type="entry name" value="RNA_pol_sigma_r3/r4-like"/>
</dbReference>
<sequence>QNEGILFKVSTLYTNSDADVQDLRQEMIYQLWRSFDSFKGNSKRSTWMYRVALNTAMVYLKKKKRVVTSGIEIDERLLQRIDFADNEEEEQIKKLYDTIKKLSDIERGIIMLYLEGKSHEEISEIIGFTTTNVGTRIGRIKNKLKKLITNTN</sequence>
<evidence type="ECO:0000256" key="3">
    <source>
        <dbReference type="ARBA" id="ARBA00023082"/>
    </source>
</evidence>
<gene>
    <name evidence="7" type="ORF">DHV22_14200</name>
</gene>
<evidence type="ECO:0000259" key="5">
    <source>
        <dbReference type="Pfam" id="PF04542"/>
    </source>
</evidence>
<dbReference type="SUPFAM" id="SSF88946">
    <property type="entry name" value="Sigma2 domain of RNA polymerase sigma factors"/>
    <property type="match status" value="1"/>
</dbReference>
<dbReference type="CDD" id="cd06171">
    <property type="entry name" value="Sigma70_r4"/>
    <property type="match status" value="1"/>
</dbReference>
<proteinExistence type="inferred from homology"/>
<dbReference type="GO" id="GO:0003677">
    <property type="term" value="F:DNA binding"/>
    <property type="evidence" value="ECO:0007669"/>
    <property type="project" value="InterPro"/>
</dbReference>
<comment type="similarity">
    <text evidence="1">Belongs to the sigma-70 factor family. ECF subfamily.</text>
</comment>
<dbReference type="PANTHER" id="PTHR43133">
    <property type="entry name" value="RNA POLYMERASE ECF-TYPE SIGMA FACTO"/>
    <property type="match status" value="1"/>
</dbReference>
<dbReference type="InterPro" id="IPR013249">
    <property type="entry name" value="RNA_pol_sigma70_r4_t2"/>
</dbReference>
<reference evidence="7 8" key="1">
    <citation type="journal article" date="2018" name="Nat. Biotechnol.">
        <title>A standardized bacterial taxonomy based on genome phylogeny substantially revises the tree of life.</title>
        <authorList>
            <person name="Parks D.H."/>
            <person name="Chuvochina M."/>
            <person name="Waite D.W."/>
            <person name="Rinke C."/>
            <person name="Skarshewski A."/>
            <person name="Chaumeil P.A."/>
            <person name="Hugenholtz P."/>
        </authorList>
    </citation>
    <scope>NUCLEOTIDE SEQUENCE [LARGE SCALE GENOMIC DNA]</scope>
    <source>
        <strain evidence="7">UBA10227</strain>
    </source>
</reference>
<dbReference type="AlphaFoldDB" id="A0A3D6BTW9"/>
<dbReference type="Proteomes" id="UP000263268">
    <property type="component" value="Unassembled WGS sequence"/>
</dbReference>
<dbReference type="Pfam" id="PF04542">
    <property type="entry name" value="Sigma70_r2"/>
    <property type="match status" value="1"/>
</dbReference>
<dbReference type="InterPro" id="IPR007627">
    <property type="entry name" value="RNA_pol_sigma70_r2"/>
</dbReference>
<evidence type="ECO:0000313" key="7">
    <source>
        <dbReference type="EMBL" id="HCY82652.1"/>
    </source>
</evidence>
<evidence type="ECO:0000259" key="6">
    <source>
        <dbReference type="Pfam" id="PF08281"/>
    </source>
</evidence>
<evidence type="ECO:0000256" key="1">
    <source>
        <dbReference type="ARBA" id="ARBA00010641"/>
    </source>
</evidence>
<feature type="domain" description="RNA polymerase sigma-70 region 2" evidence="5">
    <location>
        <begin position="6"/>
        <end position="65"/>
    </location>
</feature>
<dbReference type="InterPro" id="IPR014284">
    <property type="entry name" value="RNA_pol_sigma-70_dom"/>
</dbReference>
<organism evidence="7 8">
    <name type="scientific">Xanthomarina gelatinilytica</name>
    <dbReference type="NCBI Taxonomy" id="1137281"/>
    <lineage>
        <taxon>Bacteria</taxon>
        <taxon>Pseudomonadati</taxon>
        <taxon>Bacteroidota</taxon>
        <taxon>Flavobacteriia</taxon>
        <taxon>Flavobacteriales</taxon>
        <taxon>Flavobacteriaceae</taxon>
        <taxon>Xanthomarina</taxon>
    </lineage>
</organism>
<dbReference type="GO" id="GO:0016987">
    <property type="term" value="F:sigma factor activity"/>
    <property type="evidence" value="ECO:0007669"/>
    <property type="project" value="UniProtKB-KW"/>
</dbReference>
<dbReference type="Pfam" id="PF08281">
    <property type="entry name" value="Sigma70_r4_2"/>
    <property type="match status" value="1"/>
</dbReference>
<keyword evidence="3" id="KW-0731">Sigma factor</keyword>
<dbReference type="NCBIfam" id="TIGR02937">
    <property type="entry name" value="sigma70-ECF"/>
    <property type="match status" value="1"/>
</dbReference>
<keyword evidence="4" id="KW-0804">Transcription</keyword>
<protein>
    <submittedName>
        <fullName evidence="7">Sigma-70 family RNA polymerase sigma factor</fullName>
    </submittedName>
</protein>
<accession>A0A3D6BTW9</accession>
<comment type="caution">
    <text evidence="7">The sequence shown here is derived from an EMBL/GenBank/DDBJ whole genome shotgun (WGS) entry which is preliminary data.</text>
</comment>
<name>A0A3D6BTW9_9FLAO</name>
<dbReference type="EMBL" id="DPRK01000223">
    <property type="protein sequence ID" value="HCY82652.1"/>
    <property type="molecule type" value="Genomic_DNA"/>
</dbReference>
<dbReference type="GO" id="GO:0006352">
    <property type="term" value="P:DNA-templated transcription initiation"/>
    <property type="evidence" value="ECO:0007669"/>
    <property type="project" value="InterPro"/>
</dbReference>
<feature type="non-terminal residue" evidence="7">
    <location>
        <position position="1"/>
    </location>
</feature>
<dbReference type="InterPro" id="IPR039425">
    <property type="entry name" value="RNA_pol_sigma-70-like"/>
</dbReference>
<keyword evidence="2" id="KW-0805">Transcription regulation</keyword>
<dbReference type="Gene3D" id="1.10.1740.10">
    <property type="match status" value="1"/>
</dbReference>
<dbReference type="InterPro" id="IPR013325">
    <property type="entry name" value="RNA_pol_sigma_r2"/>
</dbReference>
<dbReference type="SUPFAM" id="SSF88659">
    <property type="entry name" value="Sigma3 and sigma4 domains of RNA polymerase sigma factors"/>
    <property type="match status" value="1"/>
</dbReference>
<dbReference type="Gene3D" id="1.10.10.10">
    <property type="entry name" value="Winged helix-like DNA-binding domain superfamily/Winged helix DNA-binding domain"/>
    <property type="match status" value="1"/>
</dbReference>
<evidence type="ECO:0000256" key="4">
    <source>
        <dbReference type="ARBA" id="ARBA00023163"/>
    </source>
</evidence>
<evidence type="ECO:0000256" key="2">
    <source>
        <dbReference type="ARBA" id="ARBA00023015"/>
    </source>
</evidence>
<feature type="domain" description="RNA polymerase sigma factor 70 region 4 type 2" evidence="6">
    <location>
        <begin position="94"/>
        <end position="144"/>
    </location>
</feature>